<evidence type="ECO:0000313" key="1">
    <source>
        <dbReference type="EMBL" id="MPM76125.1"/>
    </source>
</evidence>
<sequence>MKETRITCIFGMLLSTITQGLRGLRGKRILWLCFPQTLLHGLFNGVEDVFIPRAAAEMTGEEFSELVARVLLAGFEDLHGGHDKSRRAEAALNGRFVHKRLLDVAELSVGAEQALQRADVLAFRPDGEVDAGVVAFPVDNDVAGAAFADFAAFFNGSQAVVVSEHVRQRGANVHIRFHVLAVDITLDKLFLH</sequence>
<organism evidence="1">
    <name type="scientific">bioreactor metagenome</name>
    <dbReference type="NCBI Taxonomy" id="1076179"/>
    <lineage>
        <taxon>unclassified sequences</taxon>
        <taxon>metagenomes</taxon>
        <taxon>ecological metagenomes</taxon>
    </lineage>
</organism>
<gene>
    <name evidence="1" type="ORF">SDC9_123120</name>
</gene>
<proteinExistence type="predicted"/>
<comment type="caution">
    <text evidence="1">The sequence shown here is derived from an EMBL/GenBank/DDBJ whole genome shotgun (WGS) entry which is preliminary data.</text>
</comment>
<protein>
    <submittedName>
        <fullName evidence="1">Uncharacterized protein</fullName>
    </submittedName>
</protein>
<dbReference type="EMBL" id="VSSQ01027084">
    <property type="protein sequence ID" value="MPM76125.1"/>
    <property type="molecule type" value="Genomic_DNA"/>
</dbReference>
<name>A0A645CGS1_9ZZZZ</name>
<accession>A0A645CGS1</accession>
<dbReference type="AlphaFoldDB" id="A0A645CGS1"/>
<reference evidence="1" key="1">
    <citation type="submission" date="2019-08" db="EMBL/GenBank/DDBJ databases">
        <authorList>
            <person name="Kucharzyk K."/>
            <person name="Murdoch R.W."/>
            <person name="Higgins S."/>
            <person name="Loffler F."/>
        </authorList>
    </citation>
    <scope>NUCLEOTIDE SEQUENCE</scope>
</reference>